<dbReference type="WBParaSite" id="RSKR_0000252800.1">
    <property type="protein sequence ID" value="RSKR_0000252800.1"/>
    <property type="gene ID" value="RSKR_0000252800"/>
</dbReference>
<proteinExistence type="predicted"/>
<name>A0AC35TN98_9BILA</name>
<organism evidence="1 2">
    <name type="scientific">Rhabditophanes sp. KR3021</name>
    <dbReference type="NCBI Taxonomy" id="114890"/>
    <lineage>
        <taxon>Eukaryota</taxon>
        <taxon>Metazoa</taxon>
        <taxon>Ecdysozoa</taxon>
        <taxon>Nematoda</taxon>
        <taxon>Chromadorea</taxon>
        <taxon>Rhabditida</taxon>
        <taxon>Tylenchina</taxon>
        <taxon>Panagrolaimomorpha</taxon>
        <taxon>Strongyloidoidea</taxon>
        <taxon>Alloionematidae</taxon>
        <taxon>Rhabditophanes</taxon>
    </lineage>
</organism>
<protein>
    <submittedName>
        <fullName evidence="2">RWD domain-containing protein</fullName>
    </submittedName>
</protein>
<evidence type="ECO:0000313" key="2">
    <source>
        <dbReference type="WBParaSite" id="RSKR_0000252800.1"/>
    </source>
</evidence>
<reference evidence="2" key="1">
    <citation type="submission" date="2016-11" db="UniProtKB">
        <authorList>
            <consortium name="WormBaseParasite"/>
        </authorList>
    </citation>
    <scope>IDENTIFICATION</scope>
    <source>
        <strain evidence="2">KR3021</strain>
    </source>
</reference>
<sequence>MDNDVEMEIQSNLMIFEDIMEIVNERSFKINLLKDCFVVFTLPSQYPLSASPQYFISGPSVSIEFKESIKKKLNDICKEYFGSQAVYECINIIQSAIPALETESSVEDKMSTEEHVQPYENSIIPSIISSDTLTDRKSVFQGHVARVKNMEEVNMVLWKLKQVKKIANATHNMYAYRFSLQNYVSHDCDDDGESGAGAKMAQVLHLMKAEDLIVVVSRWYGGIQLGPDRFRHINNITRDCVNNIMMD</sequence>
<dbReference type="Proteomes" id="UP000095286">
    <property type="component" value="Unplaced"/>
</dbReference>
<evidence type="ECO:0000313" key="1">
    <source>
        <dbReference type="Proteomes" id="UP000095286"/>
    </source>
</evidence>
<accession>A0AC35TN98</accession>